<reference evidence="2 3" key="1">
    <citation type="submission" date="2020-04" db="EMBL/GenBank/DDBJ databases">
        <title>Knoellia sp. isolate from air conditioner.</title>
        <authorList>
            <person name="Chea S."/>
            <person name="Kim D.-U."/>
        </authorList>
    </citation>
    <scope>NUCLEOTIDE SEQUENCE [LARGE SCALE GENOMIC DNA]</scope>
    <source>
        <strain evidence="2 3">DB2414S</strain>
    </source>
</reference>
<gene>
    <name evidence="2" type="primary">casA</name>
    <name evidence="2" type="ORF">HJG52_10540</name>
</gene>
<dbReference type="EMBL" id="JABEPQ010000002">
    <property type="protein sequence ID" value="NNM46442.1"/>
    <property type="molecule type" value="Genomic_DNA"/>
</dbReference>
<keyword evidence="3" id="KW-1185">Reference proteome</keyword>
<dbReference type="NCBIfam" id="TIGR02547">
    <property type="entry name" value="casA_cse1"/>
    <property type="match status" value="1"/>
</dbReference>
<comment type="caution">
    <text evidence="2">The sequence shown here is derived from an EMBL/GenBank/DDBJ whole genome shotgun (WGS) entry which is preliminary data.</text>
</comment>
<accession>A0A849HGR5</accession>
<evidence type="ECO:0000313" key="2">
    <source>
        <dbReference type="EMBL" id="NNM46442.1"/>
    </source>
</evidence>
<protein>
    <submittedName>
        <fullName evidence="2">Type I-E CRISPR-associated protein Cse1/CasA</fullName>
    </submittedName>
</protein>
<dbReference type="InterPro" id="IPR013381">
    <property type="entry name" value="CRISPR-assoc_prot_Cse1"/>
</dbReference>
<dbReference type="Proteomes" id="UP000588586">
    <property type="component" value="Unassembled WGS sequence"/>
</dbReference>
<name>A0A849HGR5_9MICO</name>
<proteinExistence type="predicted"/>
<dbReference type="Pfam" id="PF09481">
    <property type="entry name" value="CRISPR_Cse1"/>
    <property type="match status" value="1"/>
</dbReference>
<feature type="region of interest" description="Disordered" evidence="1">
    <location>
        <begin position="280"/>
        <end position="301"/>
    </location>
</feature>
<evidence type="ECO:0000313" key="3">
    <source>
        <dbReference type="Proteomes" id="UP000588586"/>
    </source>
</evidence>
<dbReference type="AlphaFoldDB" id="A0A849HGR5"/>
<dbReference type="RefSeq" id="WP_171243545.1">
    <property type="nucleotide sequence ID" value="NZ_JABEPQ010000002.1"/>
</dbReference>
<sequence>MTGEPEFSLIERPWLRVVRAGRPVTVSLRVLLDEAEAIDDLDWGNPLEASAILSLLVAVVKDALRVEGMAGFTRLWAAGRFPDGAFDLHWAEHSSRFDLFHPDHPFFQVGGLEPASGNPKPAALLVPEVATGNNVPIFAAATETSAPALSPADAARRLVACHAWDTAAIKSGAKNDPQVKSGKTTGNPTGAMGQLGVVTLIGRNLFETLMLNLPLGEVHEEDRPAWRAEHDATWASREPLGTLDLYTWQSRRVRLYPVTVDGDLRIPQVLVAAGDRLSSRPQGVEQRTGWNRPDKGSSAVRPRRLRPGRAAWRGLAALLTGADVGGERSPVAGVIDQMEQLVNNGVLPLDHPISVHLVGVEYGNQSAVIEDVISDRTPLPVIALDR</sequence>
<organism evidence="2 3">
    <name type="scientific">Knoellia koreensis</name>
    <dbReference type="NCBI Taxonomy" id="2730921"/>
    <lineage>
        <taxon>Bacteria</taxon>
        <taxon>Bacillati</taxon>
        <taxon>Actinomycetota</taxon>
        <taxon>Actinomycetes</taxon>
        <taxon>Micrococcales</taxon>
        <taxon>Intrasporangiaceae</taxon>
        <taxon>Knoellia</taxon>
    </lineage>
</organism>
<evidence type="ECO:0000256" key="1">
    <source>
        <dbReference type="SAM" id="MobiDB-lite"/>
    </source>
</evidence>